<dbReference type="Gene3D" id="1.20.120.1220">
    <property type="match status" value="1"/>
</dbReference>
<dbReference type="InterPro" id="IPR050882">
    <property type="entry name" value="Prepilin_peptidase/N-MTase"/>
</dbReference>
<keyword evidence="2" id="KW-1133">Transmembrane helix</keyword>
<dbReference type="Pfam" id="PF01478">
    <property type="entry name" value="Peptidase_A24"/>
    <property type="match status" value="1"/>
</dbReference>
<name>C1F476_ACIC5</name>
<dbReference type="STRING" id="240015.ACP_1104"/>
<dbReference type="GO" id="GO:0005886">
    <property type="term" value="C:plasma membrane"/>
    <property type="evidence" value="ECO:0007669"/>
    <property type="project" value="TreeGrafter"/>
</dbReference>
<dbReference type="PANTHER" id="PTHR30487:SF0">
    <property type="entry name" value="PREPILIN LEADER PEPTIDASE_N-METHYLTRANSFERASE-RELATED"/>
    <property type="match status" value="1"/>
</dbReference>
<gene>
    <name evidence="4" type="ordered locus">ACP_1104</name>
</gene>
<protein>
    <submittedName>
        <fullName evidence="4">Type IV prepilin leader peptidase family protein</fullName>
    </submittedName>
</protein>
<keyword evidence="5" id="KW-1185">Reference proteome</keyword>
<keyword evidence="2" id="KW-0812">Transmembrane</keyword>
<organism evidence="4 5">
    <name type="scientific">Acidobacterium capsulatum (strain ATCC 51196 / DSM 11244 / BCRC 80197 / JCM 7670 / NBRC 15755 / NCIMB 13165 / 161)</name>
    <dbReference type="NCBI Taxonomy" id="240015"/>
    <lineage>
        <taxon>Bacteria</taxon>
        <taxon>Pseudomonadati</taxon>
        <taxon>Acidobacteriota</taxon>
        <taxon>Terriglobia</taxon>
        <taxon>Terriglobales</taxon>
        <taxon>Acidobacteriaceae</taxon>
        <taxon>Acidobacterium</taxon>
    </lineage>
</organism>
<evidence type="ECO:0000313" key="5">
    <source>
        <dbReference type="Proteomes" id="UP000002207"/>
    </source>
</evidence>
<evidence type="ECO:0000259" key="3">
    <source>
        <dbReference type="Pfam" id="PF01478"/>
    </source>
</evidence>
<dbReference type="EMBL" id="CP001472">
    <property type="protein sequence ID" value="ACO31802.1"/>
    <property type="molecule type" value="Genomic_DNA"/>
</dbReference>
<dbReference type="AlphaFoldDB" id="C1F476"/>
<feature type="domain" description="Prepilin type IV endopeptidase peptidase" evidence="3">
    <location>
        <begin position="25"/>
        <end position="126"/>
    </location>
</feature>
<dbReference type="InterPro" id="IPR000045">
    <property type="entry name" value="Prepilin_IV_endopep_pep"/>
</dbReference>
<evidence type="ECO:0000313" key="4">
    <source>
        <dbReference type="EMBL" id="ACO31802.1"/>
    </source>
</evidence>
<dbReference type="InParanoid" id="C1F476"/>
<feature type="transmembrane region" description="Helical" evidence="2">
    <location>
        <begin position="109"/>
        <end position="131"/>
    </location>
</feature>
<evidence type="ECO:0000256" key="2">
    <source>
        <dbReference type="SAM" id="Phobius"/>
    </source>
</evidence>
<dbReference type="GO" id="GO:0006465">
    <property type="term" value="P:signal peptide processing"/>
    <property type="evidence" value="ECO:0007669"/>
    <property type="project" value="TreeGrafter"/>
</dbReference>
<dbReference type="eggNOG" id="COG4960">
    <property type="taxonomic scope" value="Bacteria"/>
</dbReference>
<feature type="transmembrane region" description="Helical" evidence="2">
    <location>
        <begin position="170"/>
        <end position="189"/>
    </location>
</feature>
<dbReference type="KEGG" id="aca:ACP_1104"/>
<dbReference type="HOGENOM" id="CLU_057101_4_0_0"/>
<dbReference type="GO" id="GO:0004190">
    <property type="term" value="F:aspartic-type endopeptidase activity"/>
    <property type="evidence" value="ECO:0007669"/>
    <property type="project" value="InterPro"/>
</dbReference>
<comment type="similarity">
    <text evidence="1">Belongs to the peptidase A24 family.</text>
</comment>
<dbReference type="PANTHER" id="PTHR30487">
    <property type="entry name" value="TYPE 4 PREPILIN-LIKE PROTEINS LEADER PEPTIDE-PROCESSING ENZYME"/>
    <property type="match status" value="1"/>
</dbReference>
<dbReference type="RefSeq" id="WP_015896262.1">
    <property type="nucleotide sequence ID" value="NC_012483.1"/>
</dbReference>
<reference evidence="4 5" key="1">
    <citation type="journal article" date="2009" name="Appl. Environ. Microbiol.">
        <title>Three genomes from the phylum Acidobacteria provide insight into the lifestyles of these microorganisms in soils.</title>
        <authorList>
            <person name="Ward N.L."/>
            <person name="Challacombe J.F."/>
            <person name="Janssen P.H."/>
            <person name="Henrissat B."/>
            <person name="Coutinho P.M."/>
            <person name="Wu M."/>
            <person name="Xie G."/>
            <person name="Haft D.H."/>
            <person name="Sait M."/>
            <person name="Badger J."/>
            <person name="Barabote R.D."/>
            <person name="Bradley B."/>
            <person name="Brettin T.S."/>
            <person name="Brinkac L.M."/>
            <person name="Bruce D."/>
            <person name="Creasy T."/>
            <person name="Daugherty S.C."/>
            <person name="Davidsen T.M."/>
            <person name="DeBoy R.T."/>
            <person name="Detter J.C."/>
            <person name="Dodson R.J."/>
            <person name="Durkin A.S."/>
            <person name="Ganapathy A."/>
            <person name="Gwinn-Giglio M."/>
            <person name="Han C.S."/>
            <person name="Khouri H."/>
            <person name="Kiss H."/>
            <person name="Kothari S.P."/>
            <person name="Madupu R."/>
            <person name="Nelson K.E."/>
            <person name="Nelson W.C."/>
            <person name="Paulsen I."/>
            <person name="Penn K."/>
            <person name="Ren Q."/>
            <person name="Rosovitz M.J."/>
            <person name="Selengut J.D."/>
            <person name="Shrivastava S."/>
            <person name="Sullivan S.A."/>
            <person name="Tapia R."/>
            <person name="Thompson L.S."/>
            <person name="Watkins K.L."/>
            <person name="Yang Q."/>
            <person name="Yu C."/>
            <person name="Zafar N."/>
            <person name="Zhou L."/>
            <person name="Kuske C.R."/>
        </authorList>
    </citation>
    <scope>NUCLEOTIDE SEQUENCE [LARGE SCALE GENOMIC DNA]</scope>
    <source>
        <strain evidence="5">ATCC 51196 / DSM 11244 / BCRC 80197 / JCM 7670 / NBRC 15755 / NCIMB 13165 / 161</strain>
    </source>
</reference>
<accession>C1F476</accession>
<evidence type="ECO:0000256" key="1">
    <source>
        <dbReference type="ARBA" id="ARBA00005801"/>
    </source>
</evidence>
<dbReference type="Proteomes" id="UP000002207">
    <property type="component" value="Chromosome"/>
</dbReference>
<feature type="transmembrane region" description="Helical" evidence="2">
    <location>
        <begin position="67"/>
        <end position="88"/>
    </location>
</feature>
<feature type="transmembrane region" description="Helical" evidence="2">
    <location>
        <begin position="18"/>
        <end position="34"/>
    </location>
</feature>
<proteinExistence type="inferred from homology"/>
<sequence>MYLVLTALVTPMNASHPALIYVIAASAVALAGAVHDARTRRIPNKLTGPALLAGLLLHFAFDGWRGMGMAALAALLAFVVFLVFFLAGGMGAGDVKLMTAVACVAGNHFVIELLVTTAIAGGVMALGLALARGRFKQTLGNVAMLMSHHRHAGLQPHPELNVRNQQSLRLPYGLAIAAGCIFTLASTYVRG</sequence>
<keyword evidence="2" id="KW-0472">Membrane</keyword>